<dbReference type="STRING" id="456900.A0A151IAT3"/>
<dbReference type="EMBL" id="KQ978170">
    <property type="protein sequence ID" value="KYM96589.1"/>
    <property type="molecule type" value="Genomic_DNA"/>
</dbReference>
<gene>
    <name evidence="2" type="ORF">ALC62_12748</name>
</gene>
<keyword evidence="3" id="KW-1185">Reference proteome</keyword>
<dbReference type="Proteomes" id="UP000078542">
    <property type="component" value="Unassembled WGS sequence"/>
</dbReference>
<name>A0A151IAT3_9HYME</name>
<feature type="compositionally biased region" description="Low complexity" evidence="1">
    <location>
        <begin position="175"/>
        <end position="189"/>
    </location>
</feature>
<evidence type="ECO:0000313" key="3">
    <source>
        <dbReference type="Proteomes" id="UP000078542"/>
    </source>
</evidence>
<evidence type="ECO:0000313" key="2">
    <source>
        <dbReference type="EMBL" id="KYM96589.1"/>
    </source>
</evidence>
<feature type="region of interest" description="Disordered" evidence="1">
    <location>
        <begin position="175"/>
        <end position="214"/>
    </location>
</feature>
<organism evidence="2 3">
    <name type="scientific">Cyphomyrmex costatus</name>
    <dbReference type="NCBI Taxonomy" id="456900"/>
    <lineage>
        <taxon>Eukaryota</taxon>
        <taxon>Metazoa</taxon>
        <taxon>Ecdysozoa</taxon>
        <taxon>Arthropoda</taxon>
        <taxon>Hexapoda</taxon>
        <taxon>Insecta</taxon>
        <taxon>Pterygota</taxon>
        <taxon>Neoptera</taxon>
        <taxon>Endopterygota</taxon>
        <taxon>Hymenoptera</taxon>
        <taxon>Apocrita</taxon>
        <taxon>Aculeata</taxon>
        <taxon>Formicoidea</taxon>
        <taxon>Formicidae</taxon>
        <taxon>Myrmicinae</taxon>
        <taxon>Cyphomyrmex</taxon>
    </lineage>
</organism>
<sequence>MPPAQAVSLLASQLPAFQGTQDEDVDIWLSRVKKIALIHGVSDNVKLLAATQKLQKSARDWLDLDVEIVNESWNKFEDAISRRFKRRTSYQDTLQKVESRKWILGKEEFPQYVLQKMKLLQPLRLPQREIIQFLISEKKPSSHNTSRNLVCAYCKRNGHTKDNCYKLKRKESPSSLSTVTVGSSSPGVSERTPATVAATSEESVTESPSAPEESISAVGCVNDNTQRQLEISDQVTEIEKVNNTSCSLLALLDTGSPVSFIQDSVASIKNSPSMLLLGYEKTNQTDSPLIRFLNDVLKSTLSDQSIEDLRDQKRDIAYQATDNLRNYNKSYYDKHHKTPSVYKPGDYVLVRDTSNKPEEERKFKTSYKGPYLGGNSTALLVAKALNKNRYVIQDIPGFNVTQKPYNSILSPDRLTFWIKPLKDNLKDS</sequence>
<dbReference type="AlphaFoldDB" id="A0A151IAT3"/>
<proteinExistence type="predicted"/>
<evidence type="ECO:0000256" key="1">
    <source>
        <dbReference type="SAM" id="MobiDB-lite"/>
    </source>
</evidence>
<reference evidence="2 3" key="1">
    <citation type="submission" date="2016-03" db="EMBL/GenBank/DDBJ databases">
        <title>Cyphomyrmex costatus WGS genome.</title>
        <authorList>
            <person name="Nygaard S."/>
            <person name="Hu H."/>
            <person name="Boomsma J."/>
            <person name="Zhang G."/>
        </authorList>
    </citation>
    <scope>NUCLEOTIDE SEQUENCE [LARGE SCALE GENOMIC DNA]</scope>
    <source>
        <strain evidence="2">MS0001</strain>
        <tissue evidence="2">Whole body</tissue>
    </source>
</reference>
<accession>A0A151IAT3</accession>
<protein>
    <submittedName>
        <fullName evidence="2">Uncharacterized protein</fullName>
    </submittedName>
</protein>